<dbReference type="Pfam" id="PF10670">
    <property type="entry name" value="DUF4198"/>
    <property type="match status" value="1"/>
</dbReference>
<reference evidence="1 2" key="1">
    <citation type="submission" date="2020-01" db="EMBL/GenBank/DDBJ databases">
        <title>Genome analysis.</title>
        <authorList>
            <person name="Wu S."/>
            <person name="Wang G."/>
        </authorList>
    </citation>
    <scope>NUCLEOTIDE SEQUENCE [LARGE SCALE GENOMIC DNA]</scope>
    <source>
        <strain evidence="1 2">SYL130</strain>
    </source>
</reference>
<sequence length="265" mass="29920">MKKYLIAIAFCIMIVSVFAHEYILLAAKFRVNEGDILEMHLFVADGLNIQIERPYQKPQTLSFELLTKNGKTDLSNSENGTLPILTRKVDFTGGGLLHSERNYARISLATDKFFDYLIEDHLDGIAGKVDKTKKEQKERYTRYIKSLVQSEKDYSDTMYKTVIGQKFEIVLLDNPYKLAVGGTLHAKAYFNGSPIKGKIITARNRIGSEPASVVTGRTDANGNCTFKITRKGDWVLHATHMIPCPDKSDSDWESFWASYSFGIVD</sequence>
<keyword evidence="2" id="KW-1185">Reference proteome</keyword>
<dbReference type="RefSeq" id="WP_161820271.1">
    <property type="nucleotide sequence ID" value="NZ_JAACJS010000015.1"/>
</dbReference>
<evidence type="ECO:0000313" key="2">
    <source>
        <dbReference type="Proteomes" id="UP000753802"/>
    </source>
</evidence>
<evidence type="ECO:0000313" key="1">
    <source>
        <dbReference type="EMBL" id="NCI52011.1"/>
    </source>
</evidence>
<proteinExistence type="predicted"/>
<protein>
    <submittedName>
        <fullName evidence="1">DUF4198 domain-containing protein</fullName>
    </submittedName>
</protein>
<accession>A0ABX0A4B0</accession>
<name>A0ABX0A4B0_9BACT</name>
<dbReference type="InterPro" id="IPR019613">
    <property type="entry name" value="DUF4198"/>
</dbReference>
<organism evidence="1 2">
    <name type="scientific">Sediminibacterium roseum</name>
    <dbReference type="NCBI Taxonomy" id="1978412"/>
    <lineage>
        <taxon>Bacteria</taxon>
        <taxon>Pseudomonadati</taxon>
        <taxon>Bacteroidota</taxon>
        <taxon>Chitinophagia</taxon>
        <taxon>Chitinophagales</taxon>
        <taxon>Chitinophagaceae</taxon>
        <taxon>Sediminibacterium</taxon>
    </lineage>
</organism>
<comment type="caution">
    <text evidence="1">The sequence shown here is derived from an EMBL/GenBank/DDBJ whole genome shotgun (WGS) entry which is preliminary data.</text>
</comment>
<dbReference type="Proteomes" id="UP000753802">
    <property type="component" value="Unassembled WGS sequence"/>
</dbReference>
<dbReference type="EMBL" id="JAACJS010000015">
    <property type="protein sequence ID" value="NCI52011.1"/>
    <property type="molecule type" value="Genomic_DNA"/>
</dbReference>
<gene>
    <name evidence="1" type="ORF">GWC95_18955</name>
</gene>